<feature type="region of interest" description="Disordered" evidence="4">
    <location>
        <begin position="569"/>
        <end position="595"/>
    </location>
</feature>
<dbReference type="Pfam" id="PF00150">
    <property type="entry name" value="Cellulase"/>
    <property type="match status" value="1"/>
</dbReference>
<organism evidence="7 8">
    <name type="scientific">Physocladia obscura</name>
    <dbReference type="NCBI Taxonomy" id="109957"/>
    <lineage>
        <taxon>Eukaryota</taxon>
        <taxon>Fungi</taxon>
        <taxon>Fungi incertae sedis</taxon>
        <taxon>Chytridiomycota</taxon>
        <taxon>Chytridiomycota incertae sedis</taxon>
        <taxon>Chytridiomycetes</taxon>
        <taxon>Chytridiales</taxon>
        <taxon>Chytriomycetaceae</taxon>
        <taxon>Physocladia</taxon>
    </lineage>
</organism>
<proteinExistence type="inferred from homology"/>
<feature type="region of interest" description="Disordered" evidence="4">
    <location>
        <begin position="610"/>
        <end position="652"/>
    </location>
</feature>
<evidence type="ECO:0000259" key="6">
    <source>
        <dbReference type="Pfam" id="PF18564"/>
    </source>
</evidence>
<dbReference type="InterPro" id="IPR001547">
    <property type="entry name" value="Glyco_hydro_5"/>
</dbReference>
<evidence type="ECO:0000313" key="7">
    <source>
        <dbReference type="EMBL" id="KAJ3122642.1"/>
    </source>
</evidence>
<feature type="domain" description="Glycoside hydrolase family 5" evidence="5">
    <location>
        <begin position="90"/>
        <end position="269"/>
    </location>
</feature>
<name>A0AAD5T1H4_9FUNG</name>
<dbReference type="PANTHER" id="PTHR31308:SF5">
    <property type="entry name" value="ERGOSTERYL-BETA-GLUCOSIDASE"/>
    <property type="match status" value="1"/>
</dbReference>
<dbReference type="InterPro" id="IPR041036">
    <property type="entry name" value="GH5_C"/>
</dbReference>
<dbReference type="Proteomes" id="UP001211907">
    <property type="component" value="Unassembled WGS sequence"/>
</dbReference>
<feature type="compositionally biased region" description="Basic and acidic residues" evidence="4">
    <location>
        <begin position="641"/>
        <end position="651"/>
    </location>
</feature>
<protein>
    <submittedName>
        <fullName evidence="7">Uncharacterized protein</fullName>
    </submittedName>
</protein>
<comment type="similarity">
    <text evidence="1">Belongs to the glycosyl hydrolase 5 (cellulase A) family.</text>
</comment>
<dbReference type="GO" id="GO:0000272">
    <property type="term" value="P:polysaccharide catabolic process"/>
    <property type="evidence" value="ECO:0007669"/>
    <property type="project" value="InterPro"/>
</dbReference>
<keyword evidence="8" id="KW-1185">Reference proteome</keyword>
<keyword evidence="3" id="KW-0326">Glycosidase</keyword>
<feature type="domain" description="Glycoside hydrolase family 5 C-terminal" evidence="6">
    <location>
        <begin position="702"/>
        <end position="782"/>
    </location>
</feature>
<dbReference type="EMBL" id="JADGJH010000792">
    <property type="protein sequence ID" value="KAJ3122642.1"/>
    <property type="molecule type" value="Genomic_DNA"/>
</dbReference>
<dbReference type="PANTHER" id="PTHR31308">
    <property type="match status" value="1"/>
</dbReference>
<evidence type="ECO:0000256" key="4">
    <source>
        <dbReference type="SAM" id="MobiDB-lite"/>
    </source>
</evidence>
<dbReference type="GO" id="GO:1904462">
    <property type="term" value="P:ergosteryl 3-beta-D-glucoside catabolic process"/>
    <property type="evidence" value="ECO:0007669"/>
    <property type="project" value="TreeGrafter"/>
</dbReference>
<dbReference type="GO" id="GO:0050295">
    <property type="term" value="F:steryl-beta-glucosidase activity"/>
    <property type="evidence" value="ECO:0007669"/>
    <property type="project" value="TreeGrafter"/>
</dbReference>
<dbReference type="AlphaFoldDB" id="A0AAD5T1H4"/>
<feature type="compositionally biased region" description="Polar residues" evidence="4">
    <location>
        <begin position="569"/>
        <end position="590"/>
    </location>
</feature>
<evidence type="ECO:0000256" key="1">
    <source>
        <dbReference type="ARBA" id="ARBA00005641"/>
    </source>
</evidence>
<dbReference type="Gene3D" id="3.20.20.80">
    <property type="entry name" value="Glycosidases"/>
    <property type="match status" value="2"/>
</dbReference>
<evidence type="ECO:0000313" key="8">
    <source>
        <dbReference type="Proteomes" id="UP001211907"/>
    </source>
</evidence>
<dbReference type="InterPro" id="IPR052066">
    <property type="entry name" value="Glycosphingolipid_Hydrolases"/>
</dbReference>
<dbReference type="SUPFAM" id="SSF51445">
    <property type="entry name" value="(Trans)glycosidases"/>
    <property type="match status" value="1"/>
</dbReference>
<dbReference type="Pfam" id="PF18564">
    <property type="entry name" value="Glyco_hydro_5_C"/>
    <property type="match status" value="1"/>
</dbReference>
<comment type="caution">
    <text evidence="7">The sequence shown here is derived from an EMBL/GenBank/DDBJ whole genome shotgun (WGS) entry which is preliminary data.</text>
</comment>
<gene>
    <name evidence="7" type="ORF">HK100_011897</name>
</gene>
<sequence>MSCSTNGDKLPSQKAHDWRHTRIAAPHHTVAPFFADEFGRAVHVRGVNLCGQSKLPTRPVSVSTHLAPGPAAFFNHRDVSFVGRPFPLADATEHFARLRSWGLTFVRLLVTWEALEHDGPGIYDEEFIDYLVAILDVAERYGIKCFIDPHQDTWSRFSGGSGAPGWTFEVAGMDVTAFQSVGAAHVHNFNESVTNPHMFWPTNYAKLACATMFTLFFGGLIFAPSTKYKNTNIGTFLQDAYIACYTHLAMRLRHCRAVVGFEFMNEPHYGYIGLMNVERFDPMVFFHFGSFPSALQSFALGAGLAVDVDYYVKSWPVPTRRGGSRILNAEKRSAWLNYGDCIWKRHGVWEITETGTARILKPNYFTVHPDTQKPIDFYQDCYMPLVRRYKAAIQSVRSDFLVFVEPIPNEDPPVFSIIDREEQNYVYAPHWYDLKALMTKNFDERITFDVQALSKGTKNVLGSMYFGLSGAEKNYTGQIKNIVASGRNVVGDRPILMGECGIPMDINEKKAFETGDYRTHNKFLDTANMLNFTLWNYNPGNDNTHGDHWNGEDFSIFSPNPYVPAARNSVVSLRQSRAGTPSPTRTTKNLKPTLPLSKLSIDLNAASADNFDESSDRTNTNNGNLDDTKNKNNNDSNSGSRETERAVHYPDHVPSSPFEITSLSFSDKNHHHLSLSAVSPLEGDPAHRHHHDGGRALDAVVRPYAAKIAGVPVCSKFSLVNLVYTMEFTTVYDPDSPALVDLISTLGKYAWNDNVENDGNDHIGSLRLRYITEVFIPSFHYKFDYEEEEKVEEDGDDSNGSSNGSDLLQQRSPFEIKVEVSDGEWKYNQEQQTLVWHYDPRFRNDKNICRGGIVRHRLTISPPPLLGGKTAEENRGGIWGAVVGFFAEMYGL</sequence>
<dbReference type="InterPro" id="IPR017853">
    <property type="entry name" value="GH"/>
</dbReference>
<reference evidence="7" key="1">
    <citation type="submission" date="2020-05" db="EMBL/GenBank/DDBJ databases">
        <title>Phylogenomic resolution of chytrid fungi.</title>
        <authorList>
            <person name="Stajich J.E."/>
            <person name="Amses K."/>
            <person name="Simmons R."/>
            <person name="Seto K."/>
            <person name="Myers J."/>
            <person name="Bonds A."/>
            <person name="Quandt C.A."/>
            <person name="Barry K."/>
            <person name="Liu P."/>
            <person name="Grigoriev I."/>
            <person name="Longcore J.E."/>
            <person name="James T.Y."/>
        </authorList>
    </citation>
    <scope>NUCLEOTIDE SEQUENCE</scope>
    <source>
        <strain evidence="7">JEL0513</strain>
    </source>
</reference>
<keyword evidence="2" id="KW-0378">Hydrolase</keyword>
<evidence type="ECO:0000256" key="3">
    <source>
        <dbReference type="ARBA" id="ARBA00023295"/>
    </source>
</evidence>
<accession>A0AAD5T1H4</accession>
<evidence type="ECO:0000256" key="2">
    <source>
        <dbReference type="ARBA" id="ARBA00022801"/>
    </source>
</evidence>
<evidence type="ECO:0000259" key="5">
    <source>
        <dbReference type="Pfam" id="PF00150"/>
    </source>
</evidence>